<evidence type="ECO:0000256" key="3">
    <source>
        <dbReference type="ARBA" id="ARBA00022737"/>
    </source>
</evidence>
<proteinExistence type="inferred from homology"/>
<dbReference type="PRINTS" id="PR00364">
    <property type="entry name" value="DISEASERSIST"/>
</dbReference>
<keyword evidence="2" id="KW-0433">Leucine-rich repeat</keyword>
<keyword evidence="11" id="KW-1185">Reference proteome</keyword>
<dbReference type="SMART" id="SM00369">
    <property type="entry name" value="LRR_TYP"/>
    <property type="match status" value="2"/>
</dbReference>
<comment type="caution">
    <text evidence="10">The sequence shown here is derived from an EMBL/GenBank/DDBJ whole genome shotgun (WGS) entry which is preliminary data.</text>
</comment>
<dbReference type="Gene3D" id="3.80.10.10">
    <property type="entry name" value="Ribonuclease Inhibitor"/>
    <property type="match status" value="3"/>
</dbReference>
<dbReference type="Pfam" id="PF23247">
    <property type="entry name" value="LRR_RPS2"/>
    <property type="match status" value="1"/>
</dbReference>
<dbReference type="Pfam" id="PF13855">
    <property type="entry name" value="LRR_8"/>
    <property type="match status" value="1"/>
</dbReference>
<dbReference type="InterPro" id="IPR036388">
    <property type="entry name" value="WH-like_DNA-bd_sf"/>
</dbReference>
<dbReference type="InterPro" id="IPR027417">
    <property type="entry name" value="P-loop_NTPase"/>
</dbReference>
<feature type="domain" description="Disease resistance protein winged helix" evidence="9">
    <location>
        <begin position="428"/>
        <end position="497"/>
    </location>
</feature>
<evidence type="ECO:0000259" key="9">
    <source>
        <dbReference type="Pfam" id="PF23559"/>
    </source>
</evidence>
<dbReference type="FunFam" id="1.10.8.430:FF:000003">
    <property type="entry name" value="Probable disease resistance protein At5g66910"/>
    <property type="match status" value="1"/>
</dbReference>
<evidence type="ECO:0000259" key="8">
    <source>
        <dbReference type="Pfam" id="PF23247"/>
    </source>
</evidence>
<feature type="domain" description="Disease resistance protein At4g27190-like leucine-rich repeats" evidence="8">
    <location>
        <begin position="826"/>
        <end position="952"/>
    </location>
</feature>
<evidence type="ECO:0000256" key="2">
    <source>
        <dbReference type="ARBA" id="ARBA00022614"/>
    </source>
</evidence>
<dbReference type="Gene3D" id="1.10.10.10">
    <property type="entry name" value="Winged helix-like DNA-binding domain superfamily/Winged helix DNA-binding domain"/>
    <property type="match status" value="1"/>
</dbReference>
<feature type="domain" description="NB-ARC" evidence="7">
    <location>
        <begin position="173"/>
        <end position="340"/>
    </location>
</feature>
<dbReference type="SUPFAM" id="SSF52058">
    <property type="entry name" value="L domain-like"/>
    <property type="match status" value="1"/>
</dbReference>
<dbReference type="InterPro" id="IPR032675">
    <property type="entry name" value="LRR_dom_sf"/>
</dbReference>
<dbReference type="EMBL" id="QPKB01000003">
    <property type="protein sequence ID" value="RWR78794.1"/>
    <property type="molecule type" value="Genomic_DNA"/>
</dbReference>
<organism evidence="10 11">
    <name type="scientific">Cinnamomum micranthum f. kanehirae</name>
    <dbReference type="NCBI Taxonomy" id="337451"/>
    <lineage>
        <taxon>Eukaryota</taxon>
        <taxon>Viridiplantae</taxon>
        <taxon>Streptophyta</taxon>
        <taxon>Embryophyta</taxon>
        <taxon>Tracheophyta</taxon>
        <taxon>Spermatophyta</taxon>
        <taxon>Magnoliopsida</taxon>
        <taxon>Magnoliidae</taxon>
        <taxon>Laurales</taxon>
        <taxon>Lauraceae</taxon>
        <taxon>Cinnamomum</taxon>
    </lineage>
</organism>
<name>A0A443NJU7_9MAGN</name>
<gene>
    <name evidence="10" type="ORF">CKAN_00734200</name>
</gene>
<dbReference type="GO" id="GO:0005524">
    <property type="term" value="F:ATP binding"/>
    <property type="evidence" value="ECO:0007669"/>
    <property type="project" value="UniProtKB-KW"/>
</dbReference>
<evidence type="ECO:0000256" key="1">
    <source>
        <dbReference type="ARBA" id="ARBA00008894"/>
    </source>
</evidence>
<feature type="coiled-coil region" evidence="6">
    <location>
        <begin position="50"/>
        <end position="113"/>
    </location>
</feature>
<evidence type="ECO:0000313" key="10">
    <source>
        <dbReference type="EMBL" id="RWR78794.1"/>
    </source>
</evidence>
<dbReference type="InterPro" id="IPR042197">
    <property type="entry name" value="Apaf_helical"/>
</dbReference>
<reference evidence="10 11" key="1">
    <citation type="journal article" date="2019" name="Nat. Plants">
        <title>Stout camphor tree genome fills gaps in understanding of flowering plant genome evolution.</title>
        <authorList>
            <person name="Chaw S.M."/>
            <person name="Liu Y.C."/>
            <person name="Wu Y.W."/>
            <person name="Wang H.Y."/>
            <person name="Lin C.I."/>
            <person name="Wu C.S."/>
            <person name="Ke H.M."/>
            <person name="Chang L.Y."/>
            <person name="Hsu C.Y."/>
            <person name="Yang H.T."/>
            <person name="Sudianto E."/>
            <person name="Hsu M.H."/>
            <person name="Wu K.P."/>
            <person name="Wang L.N."/>
            <person name="Leebens-Mack J.H."/>
            <person name="Tsai I.J."/>
        </authorList>
    </citation>
    <scope>NUCLEOTIDE SEQUENCE [LARGE SCALE GENOMIC DNA]</scope>
    <source>
        <strain evidence="11">cv. Chaw 1501</strain>
        <tissue evidence="10">Young leaves</tissue>
    </source>
</reference>
<dbReference type="FunFam" id="1.10.10.10:FF:000322">
    <property type="entry name" value="Probable disease resistance protein At1g63360"/>
    <property type="match status" value="1"/>
</dbReference>
<evidence type="ECO:0000256" key="6">
    <source>
        <dbReference type="SAM" id="Coils"/>
    </source>
</evidence>
<keyword evidence="3" id="KW-0677">Repeat</keyword>
<dbReference type="Pfam" id="PF00931">
    <property type="entry name" value="NB-ARC"/>
    <property type="match status" value="1"/>
</dbReference>
<keyword evidence="6" id="KW-0175">Coiled coil</keyword>
<dbReference type="AlphaFoldDB" id="A0A443NJU7"/>
<dbReference type="InterPro" id="IPR001611">
    <property type="entry name" value="Leu-rich_rpt"/>
</dbReference>
<evidence type="ECO:0000256" key="5">
    <source>
        <dbReference type="ARBA" id="ARBA00022840"/>
    </source>
</evidence>
<comment type="similarity">
    <text evidence="1">Belongs to the disease resistance NB-LRR family.</text>
</comment>
<keyword evidence="4" id="KW-0611">Plant defense</keyword>
<evidence type="ECO:0000256" key="4">
    <source>
        <dbReference type="ARBA" id="ARBA00022821"/>
    </source>
</evidence>
<dbReference type="FunFam" id="3.40.50.300:FF:001091">
    <property type="entry name" value="Probable disease resistance protein At1g61300"/>
    <property type="match status" value="1"/>
</dbReference>
<dbReference type="Pfam" id="PF23559">
    <property type="entry name" value="WHD_DRP"/>
    <property type="match status" value="1"/>
</dbReference>
<dbReference type="Proteomes" id="UP000283530">
    <property type="component" value="Unassembled WGS sequence"/>
</dbReference>
<dbReference type="Gene3D" id="1.10.8.430">
    <property type="entry name" value="Helical domain of apoptotic protease-activating factors"/>
    <property type="match status" value="1"/>
</dbReference>
<evidence type="ECO:0000259" key="7">
    <source>
        <dbReference type="Pfam" id="PF00931"/>
    </source>
</evidence>
<keyword evidence="5" id="KW-0547">Nucleotide-binding</keyword>
<dbReference type="InterPro" id="IPR003591">
    <property type="entry name" value="Leu-rich_rpt_typical-subtyp"/>
</dbReference>
<dbReference type="SUPFAM" id="SSF52540">
    <property type="entry name" value="P-loop containing nucleoside triphosphate hydrolases"/>
    <property type="match status" value="1"/>
</dbReference>
<dbReference type="OrthoDB" id="736010at2759"/>
<dbReference type="GO" id="GO:0043531">
    <property type="term" value="F:ADP binding"/>
    <property type="evidence" value="ECO:0007669"/>
    <property type="project" value="InterPro"/>
</dbReference>
<accession>A0A443NJU7</accession>
<dbReference type="InterPro" id="IPR050905">
    <property type="entry name" value="Plant_NBS-LRR"/>
</dbReference>
<keyword evidence="5" id="KW-0067">ATP-binding</keyword>
<dbReference type="InterPro" id="IPR002182">
    <property type="entry name" value="NB-ARC"/>
</dbReference>
<evidence type="ECO:0000313" key="11">
    <source>
        <dbReference type="Proteomes" id="UP000283530"/>
    </source>
</evidence>
<protein>
    <submittedName>
        <fullName evidence="10">Putative disease resistance protein isoform X1</fullName>
    </submittedName>
</protein>
<sequence length="997" mass="114212">MPQVKFWAFSFPTRVVEAAMDSVFFEMVKKAGAQTIIDMMNKAWGQLNHYRSLNENLEKLKSEMEGLSCQMEDVEEELRREEILRGKKRKSEVELWLQNVKKTKNEVHSIEEELQGQRWISRYSLAPHVEKKITKVVNLKKEGIFSNGLVVDPMTDVGVYLLTTPLVGQTTAKKALETIWNSLKDVKIGKIGVYGMGGVGKTTIMKHINNRLKLKEAQLFDNVIWVTVSKELSLERLQTDISKGIQLNFSEDDDEVMRSAKLCVALMRRKKFVLILDDMWEAFPLERVGIPEPNQDNGCKIVFTTRDQRVCRCMESHINIKVEVLSDEEAWDLFKDKVGGDEVLSPDVQGIAKNIVRKCGGLPIAIITVGRALRQVFNVKVWENALYELKCSSAEIKGMDGDVTALLKFSYERLRNDQVKACFQYCALYPEDYEISTEELIEHWMGEGFIDEIRSREARINKGQAILAELIDTCLLETAEKYLFNRVKMHDLIRDLAISITRVNPLFIVKAGVKLKEEPKDDEWIQNVNSVSLMSNDLKRLSGQPNCPKLSTLLLHQNFKLVSVNNSFFQYMLGLKVLNLSNAGIDTLPTSLSDLENLHTLLLEGCYKLKLVPTLEKLKKLQVLNLSGASIRELPLGIEQLVNLKCLDLSHTTDLMIFQAGVMPKLSFLEDFSMYGSSCKWSCNNNEGNRIDEIIRMEQLVNLKLVFEDLRSFSKYVEKEMWKELKSFHFVIRASWLTYHVPPSKFFIEMSREGGLFGNENLPLFFPDNTLRLDLKEYHNIYRLSQPSVILSNVTKLEECHIKQCIFITCILKAEEDTLLPTLQRLVLDNLPWLTTLCEGVMPLGTLACLKVIEISECPRLKYVFQLGLLLNLQNLEEITVRNCEHMEKLMAEEGEEKSEANNNNNRTITLPKLRQLKLTHLPKLKSICKGVLICDSLHTIEVSRCNKLNKIPLSISNRSSVLEGNITGETEWLNALEWFDLDTKELLQPLLKDDKE</sequence>
<dbReference type="PANTHER" id="PTHR33463">
    <property type="entry name" value="NB-ARC DOMAIN-CONTAINING PROTEIN-RELATED"/>
    <property type="match status" value="1"/>
</dbReference>
<dbReference type="InterPro" id="IPR057135">
    <property type="entry name" value="At4g27190-like_LRR"/>
</dbReference>
<dbReference type="PANTHER" id="PTHR33463:SF204">
    <property type="entry name" value="NB-ARC DOMAIN-CONTAINING PROTEIN"/>
    <property type="match status" value="1"/>
</dbReference>
<dbReference type="Gene3D" id="3.40.50.300">
    <property type="entry name" value="P-loop containing nucleotide triphosphate hydrolases"/>
    <property type="match status" value="1"/>
</dbReference>
<dbReference type="GO" id="GO:0006952">
    <property type="term" value="P:defense response"/>
    <property type="evidence" value="ECO:0007669"/>
    <property type="project" value="UniProtKB-KW"/>
</dbReference>
<dbReference type="InterPro" id="IPR058922">
    <property type="entry name" value="WHD_DRP"/>
</dbReference>